<dbReference type="SUPFAM" id="SSF53448">
    <property type="entry name" value="Nucleotide-diphospho-sugar transferases"/>
    <property type="match status" value="1"/>
</dbReference>
<dbReference type="CDD" id="cd04186">
    <property type="entry name" value="GT_2_like_c"/>
    <property type="match status" value="1"/>
</dbReference>
<dbReference type="GO" id="GO:0016740">
    <property type="term" value="F:transferase activity"/>
    <property type="evidence" value="ECO:0007669"/>
    <property type="project" value="UniProtKB-KW"/>
</dbReference>
<name>A0A2H0BJN0_9BACT</name>
<evidence type="ECO:0000313" key="3">
    <source>
        <dbReference type="Proteomes" id="UP000229847"/>
    </source>
</evidence>
<protein>
    <submittedName>
        <fullName evidence="2">Glycosyl transferase family 2</fullName>
    </submittedName>
</protein>
<dbReference type="EMBL" id="PCSW01000026">
    <property type="protein sequence ID" value="PIP57851.1"/>
    <property type="molecule type" value="Genomic_DNA"/>
</dbReference>
<dbReference type="PANTHER" id="PTHR43179:SF7">
    <property type="entry name" value="RHAMNOSYLTRANSFERASE WBBL"/>
    <property type="match status" value="1"/>
</dbReference>
<dbReference type="PANTHER" id="PTHR43179">
    <property type="entry name" value="RHAMNOSYLTRANSFERASE WBBL"/>
    <property type="match status" value="1"/>
</dbReference>
<keyword evidence="2" id="KW-0808">Transferase</keyword>
<dbReference type="InterPro" id="IPR001173">
    <property type="entry name" value="Glyco_trans_2-like"/>
</dbReference>
<feature type="domain" description="Glycosyltransferase 2-like" evidence="1">
    <location>
        <begin position="6"/>
        <end position="127"/>
    </location>
</feature>
<reference evidence="2 3" key="1">
    <citation type="submission" date="2017-09" db="EMBL/GenBank/DDBJ databases">
        <title>Depth-based differentiation of microbial function through sediment-hosted aquifers and enrichment of novel symbionts in the deep terrestrial subsurface.</title>
        <authorList>
            <person name="Probst A.J."/>
            <person name="Ladd B."/>
            <person name="Jarett J.K."/>
            <person name="Geller-Mcgrath D.E."/>
            <person name="Sieber C.M."/>
            <person name="Emerson J.B."/>
            <person name="Anantharaman K."/>
            <person name="Thomas B.C."/>
            <person name="Malmstrom R."/>
            <person name="Stieglmeier M."/>
            <person name="Klingl A."/>
            <person name="Woyke T."/>
            <person name="Ryan C.M."/>
            <person name="Banfield J.F."/>
        </authorList>
    </citation>
    <scope>NUCLEOTIDE SEQUENCE [LARGE SCALE GENOMIC DNA]</scope>
    <source>
        <strain evidence="2">CG22_combo_CG10-13_8_21_14_all_39_10</strain>
    </source>
</reference>
<evidence type="ECO:0000313" key="2">
    <source>
        <dbReference type="EMBL" id="PIP57851.1"/>
    </source>
</evidence>
<dbReference type="Gene3D" id="3.90.550.10">
    <property type="entry name" value="Spore Coat Polysaccharide Biosynthesis Protein SpsA, Chain A"/>
    <property type="match status" value="1"/>
</dbReference>
<comment type="caution">
    <text evidence="2">The sequence shown here is derived from an EMBL/GenBank/DDBJ whole genome shotgun (WGS) entry which is preliminary data.</text>
</comment>
<proteinExistence type="predicted"/>
<gene>
    <name evidence="2" type="ORF">COX03_00850</name>
</gene>
<evidence type="ECO:0000259" key="1">
    <source>
        <dbReference type="Pfam" id="PF00535"/>
    </source>
</evidence>
<organism evidence="2 3">
    <name type="scientific">Candidatus Woesebacteria bacterium CG22_combo_CG10-13_8_21_14_all_39_10</name>
    <dbReference type="NCBI Taxonomy" id="1975059"/>
    <lineage>
        <taxon>Bacteria</taxon>
        <taxon>Candidatus Woeseibacteriota</taxon>
    </lineage>
</organism>
<dbReference type="InterPro" id="IPR029044">
    <property type="entry name" value="Nucleotide-diphossugar_trans"/>
</dbReference>
<accession>A0A2H0BJN0</accession>
<dbReference type="AlphaFoldDB" id="A0A2H0BJN0"/>
<dbReference type="Proteomes" id="UP000229847">
    <property type="component" value="Unassembled WGS sequence"/>
</dbReference>
<dbReference type="Pfam" id="PF00535">
    <property type="entry name" value="Glycos_transf_2"/>
    <property type="match status" value="1"/>
</dbReference>
<sequence>MRKTLSIIIASYNTKNLILAAVDSILRQKPEINYEIIIVDDGSTDGSVEALRKLEKKSDKLKLIINEKNLGYVQTNNKGIKAASGRYILLLNSDTVVKRGSLEKLINFARNHKDAGVVGAKLLNADGTLQLSCYHLPTIKNAVLEYWLGRKGLFEKYAPKGNRPAEVEAVVGAAFLITPEALKKVGALNTGYKSYFEDMDYCRTARRKGLKVYYLPQAEIMHYHGASFAKLADEANQWRKLIPSSKIYHGLFKHHLLNLIIRVGQKWASIKKILFG</sequence>